<dbReference type="Proteomes" id="UP000005443">
    <property type="component" value="Chromosome"/>
</dbReference>
<accession>A0ABN4AG76</accession>
<dbReference type="EMBL" id="CP002428">
    <property type="protein sequence ID" value="AEV92015.1"/>
    <property type="molecule type" value="Genomic_DNA"/>
</dbReference>
<sequence>MKEVLNDSGNEVKIVVIWSLTETVRINSSLAQETLKILNTLLNNPSNYIEFTIAKILGWIIQINPNISHDASKILKNLFSNSDKSESALSLVELGKVKPVEEAFKVFKDILSDPYVDRYVKYAVAVSLINIINVRSFDKASYKQVNRLIKIIDLHRTQNFDKDLYLEIDAKTTLHTITDYITQEYEKSKNPEVIEWFIASFNELPNISETQIFLKEICKSILKSGVINELSVSLF</sequence>
<dbReference type="InterPro" id="IPR011989">
    <property type="entry name" value="ARM-like"/>
</dbReference>
<protein>
    <submittedName>
        <fullName evidence="1">Uncharacterized protein</fullName>
    </submittedName>
</protein>
<dbReference type="Gene3D" id="1.25.10.10">
    <property type="entry name" value="Leucine-rich Repeat Variant"/>
    <property type="match status" value="1"/>
</dbReference>
<proteinExistence type="predicted"/>
<name>A0ABN4AG76_RICS1</name>
<dbReference type="RefSeq" id="WP_014273320.1">
    <property type="nucleotide sequence ID" value="NC_016639.1"/>
</dbReference>
<keyword evidence="2" id="KW-1185">Reference proteome</keyword>
<reference evidence="1 2" key="1">
    <citation type="journal article" date="2012" name="J. Bacteriol.">
        <title>Complete genome sequence of Rickettsia slovaca, the agent of tick-borne lymphadenitis.</title>
        <authorList>
            <person name="Fournier P.E."/>
            <person name="El Karkouri K."/>
            <person name="Robert C."/>
            <person name="Medigue C."/>
            <person name="Raoult D."/>
        </authorList>
    </citation>
    <scope>NUCLEOTIDE SEQUENCE [LARGE SCALE GENOMIC DNA]</scope>
    <source>
        <strain evidence="1 2">13-B</strain>
    </source>
</reference>
<evidence type="ECO:0000313" key="2">
    <source>
        <dbReference type="Proteomes" id="UP000005443"/>
    </source>
</evidence>
<dbReference type="InterPro" id="IPR016024">
    <property type="entry name" value="ARM-type_fold"/>
</dbReference>
<gene>
    <name evidence="1" type="ordered locus">Rsl_440</name>
</gene>
<dbReference type="SUPFAM" id="SSF48371">
    <property type="entry name" value="ARM repeat"/>
    <property type="match status" value="1"/>
</dbReference>
<evidence type="ECO:0000313" key="1">
    <source>
        <dbReference type="EMBL" id="AEV92015.1"/>
    </source>
</evidence>
<organism evidence="1 2">
    <name type="scientific">Rickettsia slovaca (strain 13-B)</name>
    <dbReference type="NCBI Taxonomy" id="941638"/>
    <lineage>
        <taxon>Bacteria</taxon>
        <taxon>Pseudomonadati</taxon>
        <taxon>Pseudomonadota</taxon>
        <taxon>Alphaproteobacteria</taxon>
        <taxon>Rickettsiales</taxon>
        <taxon>Rickettsiaceae</taxon>
        <taxon>Rickettsieae</taxon>
        <taxon>Rickettsia</taxon>
        <taxon>spotted fever group</taxon>
    </lineage>
</organism>